<dbReference type="AlphaFoldDB" id="G0GE47"/>
<dbReference type="GO" id="GO:0051301">
    <property type="term" value="P:cell division"/>
    <property type="evidence" value="ECO:0007669"/>
    <property type="project" value="UniProtKB-KW"/>
</dbReference>
<keyword evidence="2" id="KW-0132">Cell division</keyword>
<name>G0GE47_WINT7</name>
<comment type="function">
    <text evidence="2">Participates in chromosomal partition during cell division. May act via the formation of a condensin-like complex containing Smc and ScpB that pull DNA away from mid-cell into both cell halves.</text>
</comment>
<dbReference type="HOGENOM" id="CLU_038686_3_0_12"/>
<keyword evidence="4" id="KW-1185">Reference proteome</keyword>
<dbReference type="GO" id="GO:0007059">
    <property type="term" value="P:chromosome segregation"/>
    <property type="evidence" value="ECO:0007669"/>
    <property type="project" value="UniProtKB-UniRule"/>
</dbReference>
<keyword evidence="2" id="KW-0131">Cell cycle</keyword>
<dbReference type="Pfam" id="PF02616">
    <property type="entry name" value="SMC_ScpA"/>
    <property type="match status" value="1"/>
</dbReference>
<dbReference type="HAMAP" id="MF_01805">
    <property type="entry name" value="ScpA"/>
    <property type="match status" value="1"/>
</dbReference>
<dbReference type="RefSeq" id="WP_014624745.1">
    <property type="nucleotide sequence ID" value="NC_017583.1"/>
</dbReference>
<evidence type="ECO:0000256" key="2">
    <source>
        <dbReference type="HAMAP-Rule" id="MF_01805"/>
    </source>
</evidence>
<evidence type="ECO:0000313" key="3">
    <source>
        <dbReference type="EMBL" id="AEJ61400.1"/>
    </source>
</evidence>
<accession>G0GE47</accession>
<proteinExistence type="inferred from homology"/>
<comment type="subcellular location">
    <subcellularLocation>
        <location evidence="2">Cytoplasm</location>
    </subcellularLocation>
    <text evidence="2">Associated with two foci at the outer edges of the nucleoid region in young cells, and at four foci within both cell halves in older cells.</text>
</comment>
<organism evidence="3 4">
    <name type="scientific">Winmispira thermophila (strain ATCC 700085 / DSM 6578 / Z-1203)</name>
    <name type="common">Spirochaeta thermophila</name>
    <dbReference type="NCBI Taxonomy" id="869211"/>
    <lineage>
        <taxon>Bacteria</taxon>
        <taxon>Pseudomonadati</taxon>
        <taxon>Spirochaetota</taxon>
        <taxon>Spirochaetia</taxon>
        <taxon>Winmispirales</taxon>
        <taxon>Winmispiraceae</taxon>
        <taxon>Winmispira</taxon>
    </lineage>
</organism>
<dbReference type="GO" id="GO:0006260">
    <property type="term" value="P:DNA replication"/>
    <property type="evidence" value="ECO:0007669"/>
    <property type="project" value="UniProtKB-UniRule"/>
</dbReference>
<dbReference type="Proteomes" id="UP000007254">
    <property type="component" value="Chromosome"/>
</dbReference>
<dbReference type="Gene3D" id="6.10.250.2410">
    <property type="match status" value="1"/>
</dbReference>
<evidence type="ECO:0000313" key="4">
    <source>
        <dbReference type="Proteomes" id="UP000007254"/>
    </source>
</evidence>
<comment type="subunit">
    <text evidence="2">Component of a cohesin-like complex composed of ScpA, ScpB and the Smc homodimer, in which ScpA and ScpB bind to the head domain of Smc. The presence of the three proteins is required for the association of the complex with DNA.</text>
</comment>
<dbReference type="GO" id="GO:0005737">
    <property type="term" value="C:cytoplasm"/>
    <property type="evidence" value="ECO:0007669"/>
    <property type="project" value="UniProtKB-SubCell"/>
</dbReference>
<dbReference type="EMBL" id="CP002903">
    <property type="protein sequence ID" value="AEJ61400.1"/>
    <property type="molecule type" value="Genomic_DNA"/>
</dbReference>
<evidence type="ECO:0000256" key="1">
    <source>
        <dbReference type="ARBA" id="ARBA00044777"/>
    </source>
</evidence>
<dbReference type="InterPro" id="IPR003768">
    <property type="entry name" value="ScpA"/>
</dbReference>
<sequence>METTTFRLQDFEGPLDLLLFLIKRAEINIYDIPIAEITEQYLEFLRYAERVELDNLTDFYLMAATLLYMKSQMLLPQEHDEVDEDWEDPRKDLVEQLIEYQKYKKLSELMEKRWEEAENSPLSWFERRNGQPRLPFDEEPVLEEMDPWNLFKVFSHLMSRLSAGRLIDLSEDVTTSEKQALLLELLSQKDEFPFTDLITRPHSLLDLICAFLSVLESSRLKLIRVFQNRLFGDIIIRKREEGT</sequence>
<keyword evidence="2" id="KW-0159">Chromosome partition</keyword>
<reference evidence="3 4" key="1">
    <citation type="submission" date="2011-06" db="EMBL/GenBank/DDBJ databases">
        <title>The complete genome of Spirochaeta thermophila DSM 6578.</title>
        <authorList>
            <consortium name="US DOE Joint Genome Institute (JGI-PGF)"/>
            <person name="Lucas S."/>
            <person name="Lapidus A."/>
            <person name="Bruce D."/>
            <person name="Goodwin L."/>
            <person name="Pitluck S."/>
            <person name="Peters L."/>
            <person name="Kyrpides N."/>
            <person name="Mavromatis K."/>
            <person name="Ivanova N."/>
            <person name="Mikailova N."/>
            <person name="Pagani I."/>
            <person name="Chertkov O."/>
            <person name="Detter J.C."/>
            <person name="Tapia R."/>
            <person name="Han C."/>
            <person name="Land M."/>
            <person name="Hauser L."/>
            <person name="Markowitz V."/>
            <person name="Cheng J.-F."/>
            <person name="Hugenholtz P."/>
            <person name="Woyke T."/>
            <person name="Wu D."/>
            <person name="Spring S."/>
            <person name="Merkhoffer B."/>
            <person name="Schneider S."/>
            <person name="Klenk H.-P."/>
            <person name="Eisen J.A."/>
        </authorList>
    </citation>
    <scope>NUCLEOTIDE SEQUENCE [LARGE SCALE GENOMIC DNA]</scope>
    <source>
        <strain evidence="4">ATCC 700085 / DSM 6578 / Z-1203</strain>
    </source>
</reference>
<dbReference type="KEGG" id="stq:Spith_1128"/>
<comment type="similarity">
    <text evidence="2">Belongs to the ScpA family.</text>
</comment>
<dbReference type="OrthoDB" id="9811016at2"/>
<keyword evidence="2" id="KW-0963">Cytoplasm</keyword>
<gene>
    <name evidence="2" type="primary">scpA</name>
    <name evidence="3" type="ordered locus">Spith_1128</name>
</gene>
<dbReference type="PANTHER" id="PTHR33969:SF2">
    <property type="entry name" value="SEGREGATION AND CONDENSATION PROTEIN A"/>
    <property type="match status" value="1"/>
</dbReference>
<dbReference type="STRING" id="869211.Spith_1128"/>
<protein>
    <recommendedName>
        <fullName evidence="1 2">Segregation and condensation protein A</fullName>
    </recommendedName>
</protein>
<dbReference type="PANTHER" id="PTHR33969">
    <property type="entry name" value="SEGREGATION AND CONDENSATION PROTEIN A"/>
    <property type="match status" value="1"/>
</dbReference>